<dbReference type="SFLD" id="SFLDG00002">
    <property type="entry name" value="C1.7:_P-type_atpase_like"/>
    <property type="match status" value="1"/>
</dbReference>
<dbReference type="InterPro" id="IPR059000">
    <property type="entry name" value="ATPase_P-type_domA"/>
</dbReference>
<evidence type="ECO:0000256" key="8">
    <source>
        <dbReference type="ARBA" id="ARBA00047308"/>
    </source>
</evidence>
<reference evidence="11 12" key="1">
    <citation type="submission" date="2022-09" db="EMBL/GenBank/DDBJ databases">
        <authorList>
            <person name="Giprobiosintez L."/>
        </authorList>
    </citation>
    <scope>NUCLEOTIDE SEQUENCE [LARGE SCALE GENOMIC DNA]</scope>
    <source>
        <strain evidence="12">VKPM-B-12549 (GBS-15)</strain>
    </source>
</reference>
<dbReference type="InterPro" id="IPR018303">
    <property type="entry name" value="ATPase_P-typ_P_site"/>
</dbReference>
<evidence type="ECO:0000256" key="1">
    <source>
        <dbReference type="ARBA" id="ARBA00004370"/>
    </source>
</evidence>
<keyword evidence="5" id="KW-1133">Transmembrane helix</keyword>
<evidence type="ECO:0000256" key="2">
    <source>
        <dbReference type="ARBA" id="ARBA00006024"/>
    </source>
</evidence>
<dbReference type="PANTHER" id="PTHR48085:SF5">
    <property type="entry name" value="CADMIUM_ZINC-TRANSPORTING ATPASE HMA4-RELATED"/>
    <property type="match status" value="1"/>
</dbReference>
<keyword evidence="3" id="KW-0812">Transmembrane</keyword>
<keyword evidence="9" id="KW-0479">Metal-binding</keyword>
<organism evidence="11 12">
    <name type="scientific">Methylococcus capsulatus</name>
    <dbReference type="NCBI Taxonomy" id="414"/>
    <lineage>
        <taxon>Bacteria</taxon>
        <taxon>Pseudomonadati</taxon>
        <taxon>Pseudomonadota</taxon>
        <taxon>Gammaproteobacteria</taxon>
        <taxon>Methylococcales</taxon>
        <taxon>Methylococcaceae</taxon>
        <taxon>Methylococcus</taxon>
    </lineage>
</organism>
<keyword evidence="9" id="KW-0547">Nucleotide-binding</keyword>
<dbReference type="Gene3D" id="2.70.150.10">
    <property type="entry name" value="Calcium-transporting ATPase, cytoplasmic transduction domain A"/>
    <property type="match status" value="1"/>
</dbReference>
<dbReference type="PROSITE" id="PS00154">
    <property type="entry name" value="ATPASE_E1_E2"/>
    <property type="match status" value="1"/>
</dbReference>
<dbReference type="Pfam" id="PF00702">
    <property type="entry name" value="Hydrolase"/>
    <property type="match status" value="1"/>
</dbReference>
<dbReference type="InterPro" id="IPR027256">
    <property type="entry name" value="P-typ_ATPase_IB"/>
</dbReference>
<keyword evidence="4" id="KW-1278">Translocase</keyword>
<dbReference type="NCBIfam" id="TIGR01494">
    <property type="entry name" value="ATPase_P-type"/>
    <property type="match status" value="1"/>
</dbReference>
<evidence type="ECO:0000313" key="12">
    <source>
        <dbReference type="Proteomes" id="UP001359308"/>
    </source>
</evidence>
<evidence type="ECO:0000256" key="7">
    <source>
        <dbReference type="ARBA" id="ARBA00039097"/>
    </source>
</evidence>
<dbReference type="PRINTS" id="PR00120">
    <property type="entry name" value="HATPASE"/>
</dbReference>
<dbReference type="SFLD" id="SFLDF00027">
    <property type="entry name" value="p-type_atpase"/>
    <property type="match status" value="1"/>
</dbReference>
<protein>
    <recommendedName>
        <fullName evidence="7">P-type Zn(2+) transporter</fullName>
        <ecNumber evidence="7">7.2.2.12</ecNumber>
    </recommendedName>
</protein>
<dbReference type="InterPro" id="IPR023214">
    <property type="entry name" value="HAD_sf"/>
</dbReference>
<accession>A0ABZ2F578</accession>
<evidence type="ECO:0000256" key="5">
    <source>
        <dbReference type="ARBA" id="ARBA00022989"/>
    </source>
</evidence>
<evidence type="ECO:0000256" key="9">
    <source>
        <dbReference type="RuleBase" id="RU362081"/>
    </source>
</evidence>
<keyword evidence="9" id="KW-1003">Cell membrane</keyword>
<dbReference type="InterPro" id="IPR001757">
    <property type="entry name" value="P_typ_ATPase"/>
</dbReference>
<evidence type="ECO:0000259" key="10">
    <source>
        <dbReference type="Pfam" id="PF00122"/>
    </source>
</evidence>
<dbReference type="RefSeq" id="WP_232470706.1">
    <property type="nucleotide sequence ID" value="NZ_CP104311.1"/>
</dbReference>
<dbReference type="CDD" id="cd07550">
    <property type="entry name" value="P-type_ATPase_HM"/>
    <property type="match status" value="1"/>
</dbReference>
<keyword evidence="12" id="KW-1185">Reference proteome</keyword>
<comment type="similarity">
    <text evidence="2 9">Belongs to the cation transport ATPase (P-type) (TC 3.A.3) family. Type IB subfamily.</text>
</comment>
<evidence type="ECO:0000256" key="6">
    <source>
        <dbReference type="ARBA" id="ARBA00023136"/>
    </source>
</evidence>
<proteinExistence type="inferred from homology"/>
<dbReference type="PRINTS" id="PR00119">
    <property type="entry name" value="CATATPASE"/>
</dbReference>
<keyword evidence="6" id="KW-0472">Membrane</keyword>
<dbReference type="SUPFAM" id="SSF56784">
    <property type="entry name" value="HAD-like"/>
    <property type="match status" value="1"/>
</dbReference>
<dbReference type="InterPro" id="IPR044492">
    <property type="entry name" value="P_typ_ATPase_HD_dom"/>
</dbReference>
<dbReference type="Proteomes" id="UP001359308">
    <property type="component" value="Chromosome"/>
</dbReference>
<evidence type="ECO:0000313" key="11">
    <source>
        <dbReference type="EMBL" id="WWF02377.1"/>
    </source>
</evidence>
<name>A0ABZ2F578_METCP</name>
<evidence type="ECO:0000256" key="3">
    <source>
        <dbReference type="ARBA" id="ARBA00022692"/>
    </source>
</evidence>
<comment type="catalytic activity">
    <reaction evidence="8">
        <text>Zn(2+)(in) + ATP + H2O = Zn(2+)(out) + ADP + phosphate + H(+)</text>
        <dbReference type="Rhea" id="RHEA:20621"/>
        <dbReference type="ChEBI" id="CHEBI:15377"/>
        <dbReference type="ChEBI" id="CHEBI:15378"/>
        <dbReference type="ChEBI" id="CHEBI:29105"/>
        <dbReference type="ChEBI" id="CHEBI:30616"/>
        <dbReference type="ChEBI" id="CHEBI:43474"/>
        <dbReference type="ChEBI" id="CHEBI:456216"/>
        <dbReference type="EC" id="7.2.2.12"/>
    </reaction>
</comment>
<dbReference type="SUPFAM" id="SSF81653">
    <property type="entry name" value="Calcium ATPase, transduction domain A"/>
    <property type="match status" value="1"/>
</dbReference>
<dbReference type="EC" id="7.2.2.12" evidence="7"/>
<sequence length="674" mass="72305">MNARAPAQGTSATWGETAAAQHRIDYGERFKYPALALGASVVAAPLELPFAPAVVGIILARAAFPLWKRTLANLKKTGRPNADLLDSLWVLVHGATGETFAPALAICLTETARVLRDLTAITGERRKPDMVPNRQYWIERKGRRRLVLAKDLRKDDHVFLGPGDRVPGDGIVVGGDGLIDEHDLLGGARLVPRTVSDEVYAASLLTQGRLVVAMRRLGAQTRMAQMAETVKERPWKETRISNYMEEIGNRAVLPAIGASALVFAATASLPRAMAPLQLDFAQGIGISAPVPVLASLHHAAQNRILVRSGHALEQLAKVDAVVFDKTGTLTERGVEVGSVETSLSSVSEDELLYWAASASRYVLLPFSAALVAYAEGRGVALTASDPLDYSDSGVVSQVDGYEIIVGTHQFLASHGIPVDAEYHRRHDGVILNRSIRYVARNREVLGAIFVTNALRRESAVTIETLRRMGISCYLLTGDTSKSANAVAYQLGIRPGCTFAEASPWHKVEVLGRLRRKHKAVAYVGDGINDAPAMSHADVAVSFQQATDLARETADVVLLDDGLQGLCYGIETAREAMRLVHQNIVAVTAANIAVVAGGVFFNLGTVSAVVVNNGAALLACLNGMRPLYSGERRDPEIRRTTLRDDEGLLGIPWRKRGRPGVAGAFGGHAGHPGPA</sequence>
<dbReference type="InterPro" id="IPR036412">
    <property type="entry name" value="HAD-like_sf"/>
</dbReference>
<dbReference type="PANTHER" id="PTHR48085">
    <property type="entry name" value="CADMIUM/ZINC-TRANSPORTING ATPASE HMA2-RELATED"/>
    <property type="match status" value="1"/>
</dbReference>
<dbReference type="Pfam" id="PF00122">
    <property type="entry name" value="E1-E2_ATPase"/>
    <property type="match status" value="1"/>
</dbReference>
<gene>
    <name evidence="11" type="ORF">N4J17_01815</name>
</gene>
<dbReference type="InterPro" id="IPR023299">
    <property type="entry name" value="ATPase_P-typ_cyto_dom_N"/>
</dbReference>
<dbReference type="InterPro" id="IPR008250">
    <property type="entry name" value="ATPase_P-typ_transduc_dom_A_sf"/>
</dbReference>
<feature type="domain" description="P-type ATPase A" evidence="10">
    <location>
        <begin position="139"/>
        <end position="230"/>
    </location>
</feature>
<keyword evidence="9" id="KW-0067">ATP-binding</keyword>
<evidence type="ECO:0000256" key="4">
    <source>
        <dbReference type="ARBA" id="ARBA00022967"/>
    </source>
</evidence>
<dbReference type="NCBIfam" id="TIGR01525">
    <property type="entry name" value="ATPase-IB_hvy"/>
    <property type="match status" value="1"/>
</dbReference>
<dbReference type="EMBL" id="CP104311">
    <property type="protein sequence ID" value="WWF02377.1"/>
    <property type="molecule type" value="Genomic_DNA"/>
</dbReference>
<dbReference type="SFLD" id="SFLDS00003">
    <property type="entry name" value="Haloacid_Dehalogenase"/>
    <property type="match status" value="1"/>
</dbReference>
<dbReference type="Gene3D" id="3.40.50.1000">
    <property type="entry name" value="HAD superfamily/HAD-like"/>
    <property type="match status" value="1"/>
</dbReference>
<dbReference type="Gene3D" id="3.40.1110.10">
    <property type="entry name" value="Calcium-transporting ATPase, cytoplasmic domain N"/>
    <property type="match status" value="1"/>
</dbReference>
<comment type="subcellular location">
    <subcellularLocation>
        <location evidence="9">Cell membrane</location>
    </subcellularLocation>
    <subcellularLocation>
        <location evidence="1">Membrane</location>
    </subcellularLocation>
</comment>
<dbReference type="InterPro" id="IPR051014">
    <property type="entry name" value="Cation_Transport_ATPase_IB"/>
</dbReference>